<dbReference type="RefSeq" id="WP_244525878.1">
    <property type="nucleotide sequence ID" value="NZ_FOZZ01000007.1"/>
</dbReference>
<proteinExistence type="predicted"/>
<evidence type="ECO:0000313" key="1">
    <source>
        <dbReference type="EMBL" id="SFS93140.1"/>
    </source>
</evidence>
<dbReference type="InterPro" id="IPR003772">
    <property type="entry name" value="YceD"/>
</dbReference>
<evidence type="ECO:0000313" key="2">
    <source>
        <dbReference type="Proteomes" id="UP000198785"/>
    </source>
</evidence>
<gene>
    <name evidence="1" type="ORF">SAMN05660206_10771</name>
</gene>
<keyword evidence="2" id="KW-1185">Reference proteome</keyword>
<protein>
    <submittedName>
        <fullName evidence="1">Uncharacterized metal-binding protein YceD, DUF177 family</fullName>
    </submittedName>
</protein>
<dbReference type="Pfam" id="PF02620">
    <property type="entry name" value="YceD"/>
    <property type="match status" value="1"/>
</dbReference>
<reference evidence="1 2" key="1">
    <citation type="submission" date="2016-10" db="EMBL/GenBank/DDBJ databases">
        <authorList>
            <person name="de Groot N.N."/>
        </authorList>
    </citation>
    <scope>NUCLEOTIDE SEQUENCE [LARGE SCALE GENOMIC DNA]</scope>
    <source>
        <strain evidence="1 2">DSM 22789</strain>
    </source>
</reference>
<accession>A0A1I6TVE5</accession>
<dbReference type="EMBL" id="FOZZ01000007">
    <property type="protein sequence ID" value="SFS93140.1"/>
    <property type="molecule type" value="Genomic_DNA"/>
</dbReference>
<name>A0A1I6TVE5_9SPHI</name>
<sequence length="182" mass="20894">MQIVKHLKQYKIPFSGLASGKHDFEFEIDDKFFDCYEHSLVKKGSLKAHAELQKQENMLIVNFGIQGNISLTCDICLAEFDAPLHFTERTLVKFTEEDWENNTEEVVVLSKTDYELNIADLLYEFINVRVPYYSKCSEQGNNISCDPEMLSRLNTAEAEDGSASTEEKIDPRWAALKNIKNN</sequence>
<organism evidence="1 2">
    <name type="scientific">Sphingobacterium wenxiniae</name>
    <dbReference type="NCBI Taxonomy" id="683125"/>
    <lineage>
        <taxon>Bacteria</taxon>
        <taxon>Pseudomonadati</taxon>
        <taxon>Bacteroidota</taxon>
        <taxon>Sphingobacteriia</taxon>
        <taxon>Sphingobacteriales</taxon>
        <taxon>Sphingobacteriaceae</taxon>
        <taxon>Sphingobacterium</taxon>
    </lineage>
</organism>
<dbReference type="STRING" id="683125.SAMN05660206_10771"/>
<dbReference type="Proteomes" id="UP000198785">
    <property type="component" value="Unassembled WGS sequence"/>
</dbReference>
<dbReference type="AlphaFoldDB" id="A0A1I6TVE5"/>